<evidence type="ECO:0000313" key="4">
    <source>
        <dbReference type="Proteomes" id="UP001205560"/>
    </source>
</evidence>
<feature type="coiled-coil region" evidence="1">
    <location>
        <begin position="107"/>
        <end position="134"/>
    </location>
</feature>
<dbReference type="InterPro" id="IPR025570">
    <property type="entry name" value="DUF4337"/>
</dbReference>
<organism evidence="3 4">
    <name type="scientific">Massilia norwichensis</name>
    <dbReference type="NCBI Taxonomy" id="1442366"/>
    <lineage>
        <taxon>Bacteria</taxon>
        <taxon>Pseudomonadati</taxon>
        <taxon>Pseudomonadota</taxon>
        <taxon>Betaproteobacteria</taxon>
        <taxon>Burkholderiales</taxon>
        <taxon>Oxalobacteraceae</taxon>
        <taxon>Telluria group</taxon>
        <taxon>Massilia</taxon>
    </lineage>
</organism>
<evidence type="ECO:0000313" key="3">
    <source>
        <dbReference type="EMBL" id="MCS0588349.1"/>
    </source>
</evidence>
<keyword evidence="1" id="KW-0175">Coiled coil</keyword>
<feature type="transmembrane region" description="Helical" evidence="2">
    <location>
        <begin position="30"/>
        <end position="49"/>
    </location>
</feature>
<keyword evidence="2" id="KW-0812">Transmembrane</keyword>
<name>A0ABT2A2F2_9BURK</name>
<proteinExistence type="predicted"/>
<feature type="transmembrane region" description="Helical" evidence="2">
    <location>
        <begin position="169"/>
        <end position="190"/>
    </location>
</feature>
<keyword evidence="2" id="KW-0472">Membrane</keyword>
<protein>
    <submittedName>
        <fullName evidence="3">DUF4337 domain-containing protein</fullName>
    </submittedName>
</protein>
<keyword evidence="2" id="KW-1133">Transmembrane helix</keyword>
<dbReference type="Pfam" id="PF14235">
    <property type="entry name" value="DUF4337"/>
    <property type="match status" value="1"/>
</dbReference>
<keyword evidence="4" id="KW-1185">Reference proteome</keyword>
<comment type="caution">
    <text evidence="3">The sequence shown here is derived from an EMBL/GenBank/DDBJ whole genome shotgun (WGS) entry which is preliminary data.</text>
</comment>
<evidence type="ECO:0000256" key="2">
    <source>
        <dbReference type="SAM" id="Phobius"/>
    </source>
</evidence>
<sequence>MSGHGFHVHGPHDHAVEHVAHGGDSFSNRIAVMTAVLATVGALFGYLGGATQNDAALFKNNAAIAKTTAANAWNYYQAKSSKQNLAELAAELPGIGAQAQAKYQADVARYEGEKAGIKKEAEKYEAQSDEWNAKSEKALHTHHQWALATTAEQIAISLAAITLLTRRRWLLSATYAVAAIGFALGAFAWLHVDPIGALLAGGAAAH</sequence>
<reference evidence="3 4" key="1">
    <citation type="submission" date="2022-08" db="EMBL/GenBank/DDBJ databases">
        <title>Reclassification of Massilia species as members of the genera Telluria, Duganella, Pseudoduganella, Mokoshia gen. nov. and Zemynaea gen. nov. using orthogonal and non-orthogonal genome-based approaches.</title>
        <authorList>
            <person name="Bowman J.P."/>
        </authorList>
    </citation>
    <scope>NUCLEOTIDE SEQUENCE [LARGE SCALE GENOMIC DNA]</scope>
    <source>
        <strain evidence="3 4">LMG 28164</strain>
    </source>
</reference>
<dbReference type="Proteomes" id="UP001205560">
    <property type="component" value="Unassembled WGS sequence"/>
</dbReference>
<evidence type="ECO:0000256" key="1">
    <source>
        <dbReference type="SAM" id="Coils"/>
    </source>
</evidence>
<dbReference type="EMBL" id="JANUGX010000003">
    <property type="protein sequence ID" value="MCS0588349.1"/>
    <property type="molecule type" value="Genomic_DNA"/>
</dbReference>
<dbReference type="RefSeq" id="WP_258844113.1">
    <property type="nucleotide sequence ID" value="NZ_JANUGX010000003.1"/>
</dbReference>
<gene>
    <name evidence="3" type="ORF">NX782_03940</name>
</gene>
<accession>A0ABT2A2F2</accession>